<dbReference type="AlphaFoldDB" id="A0A3B3CYH3"/>
<comment type="subcellular location">
    <subcellularLocation>
        <location evidence="1">Cytoplasm</location>
        <location evidence="1">Cytoskeleton</location>
        <location evidence="1">Cilium axoneme</location>
    </subcellularLocation>
</comment>
<evidence type="ECO:0000313" key="13">
    <source>
        <dbReference type="Proteomes" id="UP000261560"/>
    </source>
</evidence>
<keyword evidence="7" id="KW-0243">Dynein</keyword>
<evidence type="ECO:0000256" key="2">
    <source>
        <dbReference type="ARBA" id="ARBA00011059"/>
    </source>
</evidence>
<evidence type="ECO:0000256" key="6">
    <source>
        <dbReference type="ARBA" id="ARBA00022737"/>
    </source>
</evidence>
<comment type="similarity">
    <text evidence="2">Belongs to the dynein intermediate chain family.</text>
</comment>
<keyword evidence="13" id="KW-1185">Reference proteome</keyword>
<dbReference type="GO" id="GO:0003341">
    <property type="term" value="P:cilium movement"/>
    <property type="evidence" value="ECO:0007669"/>
    <property type="project" value="TreeGrafter"/>
</dbReference>
<organism evidence="12 13">
    <name type="scientific">Oryzias melastigma</name>
    <name type="common">Marine medaka</name>
    <dbReference type="NCBI Taxonomy" id="30732"/>
    <lineage>
        <taxon>Eukaryota</taxon>
        <taxon>Metazoa</taxon>
        <taxon>Chordata</taxon>
        <taxon>Craniata</taxon>
        <taxon>Vertebrata</taxon>
        <taxon>Euteleostomi</taxon>
        <taxon>Actinopterygii</taxon>
        <taxon>Neopterygii</taxon>
        <taxon>Teleostei</taxon>
        <taxon>Neoteleostei</taxon>
        <taxon>Acanthomorphata</taxon>
        <taxon>Ovalentaria</taxon>
        <taxon>Atherinomorphae</taxon>
        <taxon>Beloniformes</taxon>
        <taxon>Adrianichthyidae</taxon>
        <taxon>Oryziinae</taxon>
        <taxon>Oryzias</taxon>
    </lineage>
</organism>
<evidence type="ECO:0000256" key="10">
    <source>
        <dbReference type="ARBA" id="ARBA00023273"/>
    </source>
</evidence>
<keyword evidence="6" id="KW-0677">Repeat</keyword>
<dbReference type="GO" id="GO:0045504">
    <property type="term" value="F:dynein heavy chain binding"/>
    <property type="evidence" value="ECO:0007669"/>
    <property type="project" value="TreeGrafter"/>
</dbReference>
<dbReference type="SMART" id="SM00320">
    <property type="entry name" value="WD40"/>
    <property type="match status" value="6"/>
</dbReference>
<dbReference type="PANTHER" id="PTHR12442:SF11">
    <property type="entry name" value="DYNEIN AXONEMAL INTERMEDIATE CHAIN 1"/>
    <property type="match status" value="1"/>
</dbReference>
<dbReference type="Ensembl" id="ENSOMET00000014215.1">
    <property type="protein sequence ID" value="ENSOMEP00000022651.1"/>
    <property type="gene ID" value="ENSOMEG00000002311.1"/>
</dbReference>
<dbReference type="GeneID" id="112144811"/>
<keyword evidence="10" id="KW-0966">Cell projection</keyword>
<dbReference type="CTD" id="555705"/>
<dbReference type="InterPro" id="IPR001680">
    <property type="entry name" value="WD40_rpt"/>
</dbReference>
<dbReference type="InterPro" id="IPR015943">
    <property type="entry name" value="WD40/YVTN_repeat-like_dom_sf"/>
</dbReference>
<name>A0A3B3CYH3_ORYME</name>
<evidence type="ECO:0000256" key="8">
    <source>
        <dbReference type="ARBA" id="ARBA00023175"/>
    </source>
</evidence>
<dbReference type="Proteomes" id="UP000261560">
    <property type="component" value="Unplaced"/>
</dbReference>
<feature type="region of interest" description="Disordered" evidence="11">
    <location>
        <begin position="1"/>
        <end position="40"/>
    </location>
</feature>
<evidence type="ECO:0000313" key="12">
    <source>
        <dbReference type="Ensembl" id="ENSOMEP00000022651.1"/>
    </source>
</evidence>
<dbReference type="GO" id="GO:0005874">
    <property type="term" value="C:microtubule"/>
    <property type="evidence" value="ECO:0007669"/>
    <property type="project" value="UniProtKB-KW"/>
</dbReference>
<keyword evidence="9" id="KW-0206">Cytoskeleton</keyword>
<evidence type="ECO:0000256" key="9">
    <source>
        <dbReference type="ARBA" id="ARBA00023212"/>
    </source>
</evidence>
<keyword evidence="5" id="KW-0493">Microtubule</keyword>
<proteinExistence type="inferred from homology"/>
<dbReference type="GO" id="GO:0036157">
    <property type="term" value="C:outer dynein arm"/>
    <property type="evidence" value="ECO:0007669"/>
    <property type="project" value="TreeGrafter"/>
</dbReference>
<dbReference type="OMA" id="YWSQGEV"/>
<dbReference type="STRING" id="30732.ENSOMEP00000022651"/>
<dbReference type="GeneTree" id="ENSGT00940000156436"/>
<keyword evidence="4" id="KW-0853">WD repeat</keyword>
<evidence type="ECO:0000256" key="5">
    <source>
        <dbReference type="ARBA" id="ARBA00022701"/>
    </source>
</evidence>
<evidence type="ECO:0000256" key="7">
    <source>
        <dbReference type="ARBA" id="ARBA00023017"/>
    </source>
</evidence>
<dbReference type="InterPro" id="IPR036322">
    <property type="entry name" value="WD40_repeat_dom_sf"/>
</dbReference>
<protein>
    <submittedName>
        <fullName evidence="12">Dynein, axonemal, intermediate chain 1, paralog 2</fullName>
    </submittedName>
</protein>
<keyword evidence="8" id="KW-0505">Motor protein</keyword>
<dbReference type="InterPro" id="IPR050687">
    <property type="entry name" value="Dynein_IC"/>
</dbReference>
<reference evidence="12" key="1">
    <citation type="submission" date="2025-08" db="UniProtKB">
        <authorList>
            <consortium name="Ensembl"/>
        </authorList>
    </citation>
    <scope>IDENTIFICATION</scope>
</reference>
<reference evidence="12" key="2">
    <citation type="submission" date="2025-09" db="UniProtKB">
        <authorList>
            <consortium name="Ensembl"/>
        </authorList>
    </citation>
    <scope>IDENTIFICATION</scope>
</reference>
<dbReference type="GO" id="GO:0036158">
    <property type="term" value="P:outer dynein arm assembly"/>
    <property type="evidence" value="ECO:0007669"/>
    <property type="project" value="TreeGrafter"/>
</dbReference>
<evidence type="ECO:0000256" key="1">
    <source>
        <dbReference type="ARBA" id="ARBA00004430"/>
    </source>
</evidence>
<evidence type="ECO:0000256" key="3">
    <source>
        <dbReference type="ARBA" id="ARBA00022490"/>
    </source>
</evidence>
<accession>A0A3B3CYH3</accession>
<dbReference type="PANTHER" id="PTHR12442">
    <property type="entry name" value="DYNEIN INTERMEDIATE CHAIN"/>
    <property type="match status" value="1"/>
</dbReference>
<dbReference type="Gene3D" id="2.130.10.10">
    <property type="entry name" value="YVTN repeat-like/Quinoprotein amine dehydrogenase"/>
    <property type="match status" value="2"/>
</dbReference>
<evidence type="ECO:0000256" key="4">
    <source>
        <dbReference type="ARBA" id="ARBA00022574"/>
    </source>
</evidence>
<dbReference type="Pfam" id="PF00400">
    <property type="entry name" value="WD40"/>
    <property type="match status" value="2"/>
</dbReference>
<dbReference type="GO" id="GO:0045503">
    <property type="term" value="F:dynein light chain binding"/>
    <property type="evidence" value="ECO:0007669"/>
    <property type="project" value="TreeGrafter"/>
</dbReference>
<dbReference type="SUPFAM" id="SSF50978">
    <property type="entry name" value="WD40 repeat-like"/>
    <property type="match status" value="1"/>
</dbReference>
<dbReference type="PaxDb" id="30732-ENSOMEP00000022651"/>
<sequence>MENNTLHQDSDDAQSLMVNEDNKDETTAQAGGESAEDPAEMMVSPVKDRMEEDKFIEENRSHSTVSEAEAKEQFVFNEKGTQILINPPRDIGSQTDTTIHCTFSANANQWVIYDAYDEELKKRQEQEGGHLPKENTDTDRKKTLLRRTKIEDISDKLRKSCKIMERSVVQNNHWDIAIDYKFYEDPADEFTGHEGTLLPLWNFRYSGAKHLMVNALCWNRRYLDMFAVGLGTENYSDRQCGGMLLVFSLKNPTYPEYAYQTDSGVRCLDIHPQQSYLVAVGFYDGNVAVYNLKMEKPEPMCASTPKTKKHMDAVTQVCWQKDDINNNQNFYSVSLDGHIVSWTLVKNELAFAVKTKLSRQNPSMEGRRNKFVKEVLSKVSCTSIDFHKEIPNLFIVGTLDGKILKYSMTCTGHPMETYDNHYPVSAAKWNPFHPKVFISCSYDMTVKIWDHTIPSPIYNIDLKDPVEDIAFSPHSSTVFAAMTKSGKVCFYDVSISKYEAICQQEVVNRKKGQLTKLEFNPTHPIIVVGDEKGCIHSFKMSPNLRKRPKNKEGQVLPLNPQEEVSKMEKFLISRLNERRSAK</sequence>
<dbReference type="RefSeq" id="XP_024125382.1">
    <property type="nucleotide sequence ID" value="XM_024269614.1"/>
</dbReference>
<keyword evidence="3" id="KW-0963">Cytoplasm</keyword>
<evidence type="ECO:0000256" key="11">
    <source>
        <dbReference type="SAM" id="MobiDB-lite"/>
    </source>
</evidence>